<protein>
    <recommendedName>
        <fullName evidence="3">Zn(2)-C6 fungal-type domain-containing protein</fullName>
    </recommendedName>
</protein>
<evidence type="ECO:0000256" key="2">
    <source>
        <dbReference type="SAM" id="MobiDB-lite"/>
    </source>
</evidence>
<dbReference type="InterPro" id="IPR001138">
    <property type="entry name" value="Zn2Cys6_DnaBD"/>
</dbReference>
<dbReference type="Proteomes" id="UP000799444">
    <property type="component" value="Unassembled WGS sequence"/>
</dbReference>
<keyword evidence="1" id="KW-0539">Nucleus</keyword>
<organism evidence="4 5">
    <name type="scientific">Polyplosphaeria fusca</name>
    <dbReference type="NCBI Taxonomy" id="682080"/>
    <lineage>
        <taxon>Eukaryota</taxon>
        <taxon>Fungi</taxon>
        <taxon>Dikarya</taxon>
        <taxon>Ascomycota</taxon>
        <taxon>Pezizomycotina</taxon>
        <taxon>Dothideomycetes</taxon>
        <taxon>Pleosporomycetidae</taxon>
        <taxon>Pleosporales</taxon>
        <taxon>Tetraplosphaeriaceae</taxon>
        <taxon>Polyplosphaeria</taxon>
    </lineage>
</organism>
<feature type="compositionally biased region" description="Basic and acidic residues" evidence="2">
    <location>
        <begin position="18"/>
        <end position="27"/>
    </location>
</feature>
<reference evidence="4" key="1">
    <citation type="journal article" date="2020" name="Stud. Mycol.">
        <title>101 Dothideomycetes genomes: a test case for predicting lifestyles and emergence of pathogens.</title>
        <authorList>
            <person name="Haridas S."/>
            <person name="Albert R."/>
            <person name="Binder M."/>
            <person name="Bloem J."/>
            <person name="Labutti K."/>
            <person name="Salamov A."/>
            <person name="Andreopoulos B."/>
            <person name="Baker S."/>
            <person name="Barry K."/>
            <person name="Bills G."/>
            <person name="Bluhm B."/>
            <person name="Cannon C."/>
            <person name="Castanera R."/>
            <person name="Culley D."/>
            <person name="Daum C."/>
            <person name="Ezra D."/>
            <person name="Gonzalez J."/>
            <person name="Henrissat B."/>
            <person name="Kuo A."/>
            <person name="Liang C."/>
            <person name="Lipzen A."/>
            <person name="Lutzoni F."/>
            <person name="Magnuson J."/>
            <person name="Mondo S."/>
            <person name="Nolan M."/>
            <person name="Ohm R."/>
            <person name="Pangilinan J."/>
            <person name="Park H.-J."/>
            <person name="Ramirez L."/>
            <person name="Alfaro M."/>
            <person name="Sun H."/>
            <person name="Tritt A."/>
            <person name="Yoshinaga Y."/>
            <person name="Zwiers L.-H."/>
            <person name="Turgeon B."/>
            <person name="Goodwin S."/>
            <person name="Spatafora J."/>
            <person name="Crous P."/>
            <person name="Grigoriev I."/>
        </authorList>
    </citation>
    <scope>NUCLEOTIDE SEQUENCE</scope>
    <source>
        <strain evidence="4">CBS 125425</strain>
    </source>
</reference>
<dbReference type="SMART" id="SM00066">
    <property type="entry name" value="GAL4"/>
    <property type="match status" value="1"/>
</dbReference>
<dbReference type="InterPro" id="IPR036864">
    <property type="entry name" value="Zn2-C6_fun-type_DNA-bd_sf"/>
</dbReference>
<dbReference type="OrthoDB" id="10261408at2759"/>
<dbReference type="PROSITE" id="PS50048">
    <property type="entry name" value="ZN2_CY6_FUNGAL_2"/>
    <property type="match status" value="1"/>
</dbReference>
<feature type="region of interest" description="Disordered" evidence="2">
    <location>
        <begin position="1"/>
        <end position="31"/>
    </location>
</feature>
<comment type="caution">
    <text evidence="4">The sequence shown here is derived from an EMBL/GenBank/DDBJ whole genome shotgun (WGS) entry which is preliminary data.</text>
</comment>
<feature type="domain" description="Zn(2)-C6 fungal-type" evidence="3">
    <location>
        <begin position="37"/>
        <end position="67"/>
    </location>
</feature>
<dbReference type="Gene3D" id="4.10.240.10">
    <property type="entry name" value="Zn(2)-C6 fungal-type DNA-binding domain"/>
    <property type="match status" value="1"/>
</dbReference>
<evidence type="ECO:0000313" key="5">
    <source>
        <dbReference type="Proteomes" id="UP000799444"/>
    </source>
</evidence>
<keyword evidence="5" id="KW-1185">Reference proteome</keyword>
<dbReference type="CDD" id="cd00067">
    <property type="entry name" value="GAL4"/>
    <property type="match status" value="1"/>
</dbReference>
<dbReference type="GO" id="GO:0008270">
    <property type="term" value="F:zinc ion binding"/>
    <property type="evidence" value="ECO:0007669"/>
    <property type="project" value="InterPro"/>
</dbReference>
<gene>
    <name evidence="4" type="ORF">EJ04DRAFT_607613</name>
</gene>
<dbReference type="InterPro" id="IPR053187">
    <property type="entry name" value="Notoamide_regulator"/>
</dbReference>
<proteinExistence type="predicted"/>
<dbReference type="Pfam" id="PF00172">
    <property type="entry name" value="Zn_clus"/>
    <property type="match status" value="1"/>
</dbReference>
<evidence type="ECO:0000313" key="4">
    <source>
        <dbReference type="EMBL" id="KAF2732641.1"/>
    </source>
</evidence>
<dbReference type="PANTHER" id="PTHR47256:SF1">
    <property type="entry name" value="ZN(II)2CYS6 TRANSCRIPTION FACTOR (EUROFUNG)"/>
    <property type="match status" value="1"/>
</dbReference>
<dbReference type="SUPFAM" id="SSF57701">
    <property type="entry name" value="Zn2/Cys6 DNA-binding domain"/>
    <property type="match status" value="1"/>
</dbReference>
<evidence type="ECO:0000256" key="1">
    <source>
        <dbReference type="ARBA" id="ARBA00023242"/>
    </source>
</evidence>
<name>A0A9P4QX96_9PLEO</name>
<dbReference type="PANTHER" id="PTHR47256">
    <property type="entry name" value="ZN(II)2CYS6 TRANSCRIPTION FACTOR (EUROFUNG)-RELATED"/>
    <property type="match status" value="1"/>
</dbReference>
<sequence>MEQRQQPVPIAPAPLHVRRPDPPVEQRRPKRVTAKAACSACREHKTKCTAERPRCAECVKLSMSCVYDTAESETPAQAVKRKYNTQQTQLSAYEDLFSMLVSSPEPVSLDILRRMRQGGDVHAVLHDVRDGDLLLRLAHPPERS</sequence>
<dbReference type="GO" id="GO:0000981">
    <property type="term" value="F:DNA-binding transcription factor activity, RNA polymerase II-specific"/>
    <property type="evidence" value="ECO:0007669"/>
    <property type="project" value="InterPro"/>
</dbReference>
<evidence type="ECO:0000259" key="3">
    <source>
        <dbReference type="PROSITE" id="PS50048"/>
    </source>
</evidence>
<accession>A0A9P4QX96</accession>
<dbReference type="EMBL" id="ML996174">
    <property type="protein sequence ID" value="KAF2732641.1"/>
    <property type="molecule type" value="Genomic_DNA"/>
</dbReference>
<dbReference type="AlphaFoldDB" id="A0A9P4QX96"/>
<dbReference type="PROSITE" id="PS00463">
    <property type="entry name" value="ZN2_CY6_FUNGAL_1"/>
    <property type="match status" value="1"/>
</dbReference>